<protein>
    <submittedName>
        <fullName evidence="1">SapC family protein</fullName>
    </submittedName>
</protein>
<dbReference type="InterPro" id="IPR010836">
    <property type="entry name" value="SapC"/>
</dbReference>
<reference evidence="1 2" key="1">
    <citation type="submission" date="2024-06" db="EMBL/GenBank/DDBJ databases">
        <authorList>
            <person name="Chen R.Y."/>
        </authorList>
    </citation>
    <scope>NUCLEOTIDE SEQUENCE [LARGE SCALE GENOMIC DNA]</scope>
    <source>
        <strain evidence="1 2">D2</strain>
    </source>
</reference>
<gene>
    <name evidence="1" type="ORF">ABS311_18540</name>
</gene>
<dbReference type="Pfam" id="PF07277">
    <property type="entry name" value="SapC"/>
    <property type="match status" value="1"/>
</dbReference>
<evidence type="ECO:0000313" key="1">
    <source>
        <dbReference type="EMBL" id="MER2493878.1"/>
    </source>
</evidence>
<evidence type="ECO:0000313" key="2">
    <source>
        <dbReference type="Proteomes" id="UP001467690"/>
    </source>
</evidence>
<accession>A0ABV1RLQ8</accession>
<dbReference type="RefSeq" id="WP_143870373.1">
    <property type="nucleotide sequence ID" value="NZ_CP041660.1"/>
</dbReference>
<comment type="caution">
    <text evidence="1">The sequence shown here is derived from an EMBL/GenBank/DDBJ whole genome shotgun (WGS) entry which is preliminary data.</text>
</comment>
<sequence length="241" mass="27247">MANHVLLNNVEHKDLKVITQRGVKYGDNVMFAPTFPEEFQNLQVYYPIVFYKDSSSGQLQPCALFGFEQGQNLFLNDSGWDSEYIPNIIQTQPFLIGLQKQIENSQEVTQAVLHIDLDSPRISKSEGTPIFLEFGGNSEYLSYVSGLLGAAHAGVESSKKFANMLNELELIEPFTAEIELKDGSKNTLSGFWTINEDKLSQLSAENLYCLNSNGYLKQIYMVIGSLSNFRKLIERQNKRLK</sequence>
<organism evidence="1 2">
    <name type="scientific">Catenovulum sediminis</name>
    <dbReference type="NCBI Taxonomy" id="1740262"/>
    <lineage>
        <taxon>Bacteria</taxon>
        <taxon>Pseudomonadati</taxon>
        <taxon>Pseudomonadota</taxon>
        <taxon>Gammaproteobacteria</taxon>
        <taxon>Alteromonadales</taxon>
        <taxon>Alteromonadaceae</taxon>
        <taxon>Catenovulum</taxon>
    </lineage>
</organism>
<proteinExistence type="predicted"/>
<name>A0ABV1RLQ8_9ALTE</name>
<dbReference type="Proteomes" id="UP001467690">
    <property type="component" value="Unassembled WGS sequence"/>
</dbReference>
<dbReference type="EMBL" id="JBELOE010000270">
    <property type="protein sequence ID" value="MER2493878.1"/>
    <property type="molecule type" value="Genomic_DNA"/>
</dbReference>
<keyword evidence="2" id="KW-1185">Reference proteome</keyword>